<dbReference type="STRING" id="123822.B0188_08565"/>
<accession>A0A1T0AXS4</accession>
<dbReference type="EMBL" id="MUYB01000036">
    <property type="protein sequence ID" value="OOS02469.1"/>
    <property type="molecule type" value="Genomic_DNA"/>
</dbReference>
<proteinExistence type="predicted"/>
<reference evidence="1 2" key="1">
    <citation type="submission" date="2017-02" db="EMBL/GenBank/DDBJ databases">
        <title>Draft genome sequence of Haemophilus felis CCUG 31170 type strain.</title>
        <authorList>
            <person name="Engstrom-Jakobsson H."/>
            <person name="Salva-Serra F."/>
            <person name="Thorell K."/>
            <person name="Gonzales-Siles L."/>
            <person name="Karlsson R."/>
            <person name="Boulund F."/>
            <person name="Engstrand L."/>
            <person name="Kristiansson E."/>
            <person name="Moore E."/>
        </authorList>
    </citation>
    <scope>NUCLEOTIDE SEQUENCE [LARGE SCALE GENOMIC DNA]</scope>
    <source>
        <strain evidence="1 2">CCUG 31170</strain>
    </source>
</reference>
<sequence>MNKSELESMLTPLKKDLEERINFRGILQSIINKHFPLINDCMNKGISLSLIHSIIFPKNDVSYSHLRNLFYRAKNKLSKNPNHIFNNQEEERKEELQANNETQNNSVNVFSFLAKKEETPIHDNRSDPKAVDERVKQLLMRKKQKEALNENK</sequence>
<comment type="caution">
    <text evidence="1">The sequence shown here is derived from an EMBL/GenBank/DDBJ whole genome shotgun (WGS) entry which is preliminary data.</text>
</comment>
<evidence type="ECO:0000313" key="1">
    <source>
        <dbReference type="EMBL" id="OOS02469.1"/>
    </source>
</evidence>
<dbReference type="Proteomes" id="UP000190023">
    <property type="component" value="Unassembled WGS sequence"/>
</dbReference>
<keyword evidence="2" id="KW-1185">Reference proteome</keyword>
<dbReference type="AlphaFoldDB" id="A0A1T0AXS4"/>
<gene>
    <name evidence="1" type="ORF">B0188_08565</name>
</gene>
<protein>
    <submittedName>
        <fullName evidence="1">Uncharacterized protein</fullName>
    </submittedName>
</protein>
<evidence type="ECO:0000313" key="2">
    <source>
        <dbReference type="Proteomes" id="UP000190023"/>
    </source>
</evidence>
<organism evidence="1 2">
    <name type="scientific">[Haemophilus] felis</name>
    <dbReference type="NCBI Taxonomy" id="123822"/>
    <lineage>
        <taxon>Bacteria</taxon>
        <taxon>Pseudomonadati</taxon>
        <taxon>Pseudomonadota</taxon>
        <taxon>Gammaproteobacteria</taxon>
        <taxon>Pasteurellales</taxon>
        <taxon>Pasteurellaceae</taxon>
    </lineage>
</organism>
<name>A0A1T0AXS4_9PAST</name>